<dbReference type="EMBL" id="JAUHHV010000002">
    <property type="protein sequence ID" value="KAK1432374.1"/>
    <property type="molecule type" value="Genomic_DNA"/>
</dbReference>
<keyword evidence="1" id="KW-0472">Membrane</keyword>
<sequence>MSTRWSPLPISEKDSRQAALIPNLFFLICTIFTIAASITFNNTNPLSFNLFQQNPSIFHSISFAMQC</sequence>
<proteinExistence type="predicted"/>
<protein>
    <submittedName>
        <fullName evidence="2">Uncharacterized protein</fullName>
    </submittedName>
</protein>
<keyword evidence="3" id="KW-1185">Reference proteome</keyword>
<reference evidence="2" key="1">
    <citation type="journal article" date="2023" name="bioRxiv">
        <title>Improved chromosome-level genome assembly for marigold (Tagetes erecta).</title>
        <authorList>
            <person name="Jiang F."/>
            <person name="Yuan L."/>
            <person name="Wang S."/>
            <person name="Wang H."/>
            <person name="Xu D."/>
            <person name="Wang A."/>
            <person name="Fan W."/>
        </authorList>
    </citation>
    <scope>NUCLEOTIDE SEQUENCE</scope>
    <source>
        <strain evidence="2">WSJ</strain>
        <tissue evidence="2">Leaf</tissue>
    </source>
</reference>
<feature type="transmembrane region" description="Helical" evidence="1">
    <location>
        <begin position="20"/>
        <end position="40"/>
    </location>
</feature>
<keyword evidence="1" id="KW-0812">Transmembrane</keyword>
<evidence type="ECO:0000313" key="3">
    <source>
        <dbReference type="Proteomes" id="UP001229421"/>
    </source>
</evidence>
<gene>
    <name evidence="2" type="ORF">QVD17_09270</name>
</gene>
<comment type="caution">
    <text evidence="2">The sequence shown here is derived from an EMBL/GenBank/DDBJ whole genome shotgun (WGS) entry which is preliminary data.</text>
</comment>
<accession>A0AAD8KZ13</accession>
<keyword evidence="1" id="KW-1133">Transmembrane helix</keyword>
<organism evidence="2 3">
    <name type="scientific">Tagetes erecta</name>
    <name type="common">African marigold</name>
    <dbReference type="NCBI Taxonomy" id="13708"/>
    <lineage>
        <taxon>Eukaryota</taxon>
        <taxon>Viridiplantae</taxon>
        <taxon>Streptophyta</taxon>
        <taxon>Embryophyta</taxon>
        <taxon>Tracheophyta</taxon>
        <taxon>Spermatophyta</taxon>
        <taxon>Magnoliopsida</taxon>
        <taxon>eudicotyledons</taxon>
        <taxon>Gunneridae</taxon>
        <taxon>Pentapetalae</taxon>
        <taxon>asterids</taxon>
        <taxon>campanulids</taxon>
        <taxon>Asterales</taxon>
        <taxon>Asteraceae</taxon>
        <taxon>Asteroideae</taxon>
        <taxon>Heliantheae alliance</taxon>
        <taxon>Tageteae</taxon>
        <taxon>Tagetes</taxon>
    </lineage>
</organism>
<evidence type="ECO:0000313" key="2">
    <source>
        <dbReference type="EMBL" id="KAK1432374.1"/>
    </source>
</evidence>
<dbReference type="AlphaFoldDB" id="A0AAD8KZ13"/>
<evidence type="ECO:0000256" key="1">
    <source>
        <dbReference type="SAM" id="Phobius"/>
    </source>
</evidence>
<name>A0AAD8KZ13_TARER</name>
<dbReference type="Proteomes" id="UP001229421">
    <property type="component" value="Unassembled WGS sequence"/>
</dbReference>